<evidence type="ECO:0000256" key="3">
    <source>
        <dbReference type="ARBA" id="ARBA00022475"/>
    </source>
</evidence>
<dbReference type="AlphaFoldDB" id="A0A550C162"/>
<protein>
    <submittedName>
        <fullName evidence="9">Bestrophin, RFP-TM, chloride channel-domain-containing protein</fullName>
    </submittedName>
</protein>
<evidence type="ECO:0000256" key="8">
    <source>
        <dbReference type="SAM" id="Phobius"/>
    </source>
</evidence>
<evidence type="ECO:0000313" key="9">
    <source>
        <dbReference type="EMBL" id="TRM58542.1"/>
    </source>
</evidence>
<dbReference type="GO" id="GO:0005886">
    <property type="term" value="C:plasma membrane"/>
    <property type="evidence" value="ECO:0007669"/>
    <property type="project" value="UniProtKB-SubCell"/>
</dbReference>
<evidence type="ECO:0000256" key="2">
    <source>
        <dbReference type="ARBA" id="ARBA00022448"/>
    </source>
</evidence>
<keyword evidence="6" id="KW-0406">Ion transport</keyword>
<dbReference type="EMBL" id="VDMD01000035">
    <property type="protein sequence ID" value="TRM58542.1"/>
    <property type="molecule type" value="Genomic_DNA"/>
</dbReference>
<reference evidence="9 10" key="1">
    <citation type="journal article" date="2019" name="New Phytol.">
        <title>Comparative genomics reveals unique wood-decay strategies and fruiting body development in the Schizophyllaceae.</title>
        <authorList>
            <person name="Almasi E."/>
            <person name="Sahu N."/>
            <person name="Krizsan K."/>
            <person name="Balint B."/>
            <person name="Kovacs G.M."/>
            <person name="Kiss B."/>
            <person name="Cseklye J."/>
            <person name="Drula E."/>
            <person name="Henrissat B."/>
            <person name="Nagy I."/>
            <person name="Chovatia M."/>
            <person name="Adam C."/>
            <person name="LaButti K."/>
            <person name="Lipzen A."/>
            <person name="Riley R."/>
            <person name="Grigoriev I.V."/>
            <person name="Nagy L.G."/>
        </authorList>
    </citation>
    <scope>NUCLEOTIDE SEQUENCE [LARGE SCALE GENOMIC DNA]</scope>
    <source>
        <strain evidence="9 10">NL-1724</strain>
    </source>
</reference>
<evidence type="ECO:0000313" key="10">
    <source>
        <dbReference type="Proteomes" id="UP000320762"/>
    </source>
</evidence>
<dbReference type="PANTHER" id="PTHR33281">
    <property type="entry name" value="UPF0187 PROTEIN YNEE"/>
    <property type="match status" value="1"/>
</dbReference>
<dbReference type="InterPro" id="IPR044669">
    <property type="entry name" value="YneE/VCCN1/2-like"/>
</dbReference>
<name>A0A550C162_9AGAR</name>
<keyword evidence="2" id="KW-0813">Transport</keyword>
<keyword evidence="10" id="KW-1185">Reference proteome</keyword>
<dbReference type="Proteomes" id="UP000320762">
    <property type="component" value="Unassembled WGS sequence"/>
</dbReference>
<dbReference type="PANTHER" id="PTHR33281:SF19">
    <property type="entry name" value="VOLTAGE-DEPENDENT ANION CHANNEL-FORMING PROTEIN YNEE"/>
    <property type="match status" value="1"/>
</dbReference>
<comment type="caution">
    <text evidence="9">The sequence shown here is derived from an EMBL/GenBank/DDBJ whole genome shotgun (WGS) entry which is preliminary data.</text>
</comment>
<organism evidence="9 10">
    <name type="scientific">Schizophyllum amplum</name>
    <dbReference type="NCBI Taxonomy" id="97359"/>
    <lineage>
        <taxon>Eukaryota</taxon>
        <taxon>Fungi</taxon>
        <taxon>Dikarya</taxon>
        <taxon>Basidiomycota</taxon>
        <taxon>Agaricomycotina</taxon>
        <taxon>Agaricomycetes</taxon>
        <taxon>Agaricomycetidae</taxon>
        <taxon>Agaricales</taxon>
        <taxon>Schizophyllaceae</taxon>
        <taxon>Schizophyllum</taxon>
    </lineage>
</organism>
<evidence type="ECO:0000256" key="5">
    <source>
        <dbReference type="ARBA" id="ARBA00022989"/>
    </source>
</evidence>
<dbReference type="OrthoDB" id="1368at2759"/>
<evidence type="ECO:0000256" key="1">
    <source>
        <dbReference type="ARBA" id="ARBA00004651"/>
    </source>
</evidence>
<dbReference type="Pfam" id="PF25539">
    <property type="entry name" value="Bestrophin_2"/>
    <property type="match status" value="1"/>
</dbReference>
<keyword evidence="7 8" id="KW-0472">Membrane</keyword>
<dbReference type="STRING" id="97359.A0A550C162"/>
<feature type="transmembrane region" description="Helical" evidence="8">
    <location>
        <begin position="90"/>
        <end position="109"/>
    </location>
</feature>
<accession>A0A550C162</accession>
<keyword evidence="5 8" id="KW-1133">Transmembrane helix</keyword>
<dbReference type="GO" id="GO:0005254">
    <property type="term" value="F:chloride channel activity"/>
    <property type="evidence" value="ECO:0007669"/>
    <property type="project" value="InterPro"/>
</dbReference>
<evidence type="ECO:0000256" key="6">
    <source>
        <dbReference type="ARBA" id="ARBA00023065"/>
    </source>
</evidence>
<sequence length="189" mass="21646">MINSTVSHNLPLELSLYLSSYISALQIRKAIDVPTINTMIAALNQLVDALTGLERILTTPIPFSYSIHLWVVLILYCLALPIQIWYYLKWVTIPATIIITFIFFGFLVAGEEIENPFGYDKNDLNLDHFTSNIIRNELRAITASPPPDPAHWAFVPENDLLFTMNTNERISPDEWLQRGFKQMQRALHS</sequence>
<keyword evidence="3" id="KW-1003">Cell membrane</keyword>
<gene>
    <name evidence="9" type="ORF">BD626DRAFT_410352</name>
</gene>
<evidence type="ECO:0000256" key="7">
    <source>
        <dbReference type="ARBA" id="ARBA00023136"/>
    </source>
</evidence>
<comment type="subcellular location">
    <subcellularLocation>
        <location evidence="1">Cell membrane</location>
        <topology evidence="1">Multi-pass membrane protein</topology>
    </subcellularLocation>
</comment>
<keyword evidence="4 8" id="KW-0812">Transmembrane</keyword>
<feature type="transmembrane region" description="Helical" evidence="8">
    <location>
        <begin position="65"/>
        <end position="84"/>
    </location>
</feature>
<evidence type="ECO:0000256" key="4">
    <source>
        <dbReference type="ARBA" id="ARBA00022692"/>
    </source>
</evidence>
<proteinExistence type="predicted"/>